<name>A0A7U2HZ52_PHANO</name>
<organism evidence="1 2">
    <name type="scientific">Phaeosphaeria nodorum (strain SN15 / ATCC MYA-4574 / FGSC 10173)</name>
    <name type="common">Glume blotch fungus</name>
    <name type="synonym">Parastagonospora nodorum</name>
    <dbReference type="NCBI Taxonomy" id="321614"/>
    <lineage>
        <taxon>Eukaryota</taxon>
        <taxon>Fungi</taxon>
        <taxon>Dikarya</taxon>
        <taxon>Ascomycota</taxon>
        <taxon>Pezizomycotina</taxon>
        <taxon>Dothideomycetes</taxon>
        <taxon>Pleosporomycetidae</taxon>
        <taxon>Pleosporales</taxon>
        <taxon>Pleosporineae</taxon>
        <taxon>Phaeosphaeriaceae</taxon>
        <taxon>Parastagonospora</taxon>
    </lineage>
</organism>
<dbReference type="EMBL" id="CP069028">
    <property type="protein sequence ID" value="QRC96013.1"/>
    <property type="molecule type" value="Genomic_DNA"/>
</dbReference>
<dbReference type="AlphaFoldDB" id="A0A7U2HZ52"/>
<evidence type="ECO:0000313" key="2">
    <source>
        <dbReference type="Proteomes" id="UP000663193"/>
    </source>
</evidence>
<evidence type="ECO:0000313" key="1">
    <source>
        <dbReference type="EMBL" id="QRC96013.1"/>
    </source>
</evidence>
<keyword evidence="2" id="KW-1185">Reference proteome</keyword>
<dbReference type="Proteomes" id="UP000663193">
    <property type="component" value="Chromosome 6"/>
</dbReference>
<gene>
    <name evidence="1" type="ORF">JI435_408190</name>
</gene>
<reference evidence="2" key="1">
    <citation type="journal article" date="2021" name="BMC Genomics">
        <title>Chromosome-level genome assembly and manually-curated proteome of model necrotroph Parastagonospora nodorum Sn15 reveals a genome-wide trove of candidate effector homologs, and redundancy of virulence-related functions within an accessory chromosome.</title>
        <authorList>
            <person name="Bertazzoni S."/>
            <person name="Jones D.A.B."/>
            <person name="Phan H.T."/>
            <person name="Tan K.-C."/>
            <person name="Hane J.K."/>
        </authorList>
    </citation>
    <scope>NUCLEOTIDE SEQUENCE [LARGE SCALE GENOMIC DNA]</scope>
    <source>
        <strain evidence="2">SN15 / ATCC MYA-4574 / FGSC 10173)</strain>
    </source>
</reference>
<proteinExistence type="predicted"/>
<protein>
    <submittedName>
        <fullName evidence="1">Uncharacterized protein</fullName>
    </submittedName>
</protein>
<accession>A0A7U2HZ52</accession>
<dbReference type="VEuPathDB" id="FungiDB:JI435_408190"/>
<sequence length="57" mass="6692">MWMGYICHASSVCICVCITNPRTVMITAHVYLASTKRVLNTFSMYFFLFQIKTWYLS</sequence>